<dbReference type="EMBL" id="BQXO01000002">
    <property type="protein sequence ID" value="GKT05503.1"/>
    <property type="molecule type" value="Genomic_DNA"/>
</dbReference>
<dbReference type="SMART" id="SM00347">
    <property type="entry name" value="HTH_MARR"/>
    <property type="match status" value="1"/>
</dbReference>
<keyword evidence="6" id="KW-1185">Reference proteome</keyword>
<keyword evidence="2" id="KW-0238">DNA-binding</keyword>
<organism evidence="5 6">
    <name type="scientific">Furfurilactobacillus curtus</name>
    <dbReference type="NCBI Taxonomy" id="1746200"/>
    <lineage>
        <taxon>Bacteria</taxon>
        <taxon>Bacillati</taxon>
        <taxon>Bacillota</taxon>
        <taxon>Bacilli</taxon>
        <taxon>Lactobacillales</taxon>
        <taxon>Lactobacillaceae</taxon>
        <taxon>Furfurilactobacillus</taxon>
    </lineage>
</organism>
<dbReference type="RefSeq" id="WP_407882799.1">
    <property type="nucleotide sequence ID" value="NZ_BQXO01000002.1"/>
</dbReference>
<dbReference type="InterPro" id="IPR000835">
    <property type="entry name" value="HTH_MarR-typ"/>
</dbReference>
<gene>
    <name evidence="5" type="ORF">JCM31185_07920</name>
</gene>
<accession>A0ABQ5JMK7</accession>
<reference evidence="5 6" key="1">
    <citation type="submission" date="2022-03" db="EMBL/GenBank/DDBJ databases">
        <title>Draft genome sequence of Furfurilactobacillus curtus JCM 31185.</title>
        <authorList>
            <person name="Suzuki S."/>
            <person name="Endo A."/>
            <person name="Kajikawa A."/>
        </authorList>
    </citation>
    <scope>NUCLEOTIDE SEQUENCE [LARGE SCALE GENOMIC DNA]</scope>
    <source>
        <strain evidence="5 6">JCM 31185</strain>
    </source>
</reference>
<evidence type="ECO:0000256" key="1">
    <source>
        <dbReference type="ARBA" id="ARBA00023015"/>
    </source>
</evidence>
<dbReference type="Proteomes" id="UP001628078">
    <property type="component" value="Unassembled WGS sequence"/>
</dbReference>
<evidence type="ECO:0000259" key="4">
    <source>
        <dbReference type="PROSITE" id="PS50995"/>
    </source>
</evidence>
<sequence length="142" mass="16335">MAQTTDKIEKWASMFNRAIRDWLNHELRDFSDLNDSNYYYILIVVETPGVSQRELIAAIDREQSIVTKAVRHLVASGWLRIERDPSDRRKSAVYGTDKAMAQYPVIKDMATRANYFATQGLTPTEGQELERLLKKAIDGIQQ</sequence>
<keyword evidence="3" id="KW-0804">Transcription</keyword>
<dbReference type="SUPFAM" id="SSF46785">
    <property type="entry name" value="Winged helix' DNA-binding domain"/>
    <property type="match status" value="1"/>
</dbReference>
<evidence type="ECO:0000313" key="5">
    <source>
        <dbReference type="EMBL" id="GKT05503.1"/>
    </source>
</evidence>
<evidence type="ECO:0000256" key="3">
    <source>
        <dbReference type="ARBA" id="ARBA00023163"/>
    </source>
</evidence>
<dbReference type="InterPro" id="IPR036390">
    <property type="entry name" value="WH_DNA-bd_sf"/>
</dbReference>
<feature type="domain" description="HTH marR-type" evidence="4">
    <location>
        <begin position="1"/>
        <end position="138"/>
    </location>
</feature>
<name>A0ABQ5JMK7_9LACO</name>
<dbReference type="PROSITE" id="PS50995">
    <property type="entry name" value="HTH_MARR_2"/>
    <property type="match status" value="1"/>
</dbReference>
<dbReference type="InterPro" id="IPR036388">
    <property type="entry name" value="WH-like_DNA-bd_sf"/>
</dbReference>
<dbReference type="Gene3D" id="1.10.10.10">
    <property type="entry name" value="Winged helix-like DNA-binding domain superfamily/Winged helix DNA-binding domain"/>
    <property type="match status" value="1"/>
</dbReference>
<protein>
    <submittedName>
        <fullName evidence="5">MarR family transcriptional regulator</fullName>
    </submittedName>
</protein>
<evidence type="ECO:0000256" key="2">
    <source>
        <dbReference type="ARBA" id="ARBA00023125"/>
    </source>
</evidence>
<keyword evidence="1" id="KW-0805">Transcription regulation</keyword>
<proteinExistence type="predicted"/>
<dbReference type="PANTHER" id="PTHR42756:SF1">
    <property type="entry name" value="TRANSCRIPTIONAL REPRESSOR OF EMRAB OPERON"/>
    <property type="match status" value="1"/>
</dbReference>
<comment type="caution">
    <text evidence="5">The sequence shown here is derived from an EMBL/GenBank/DDBJ whole genome shotgun (WGS) entry which is preliminary data.</text>
</comment>
<evidence type="ECO:0000313" key="6">
    <source>
        <dbReference type="Proteomes" id="UP001628078"/>
    </source>
</evidence>
<dbReference type="Pfam" id="PF12802">
    <property type="entry name" value="MarR_2"/>
    <property type="match status" value="1"/>
</dbReference>
<dbReference type="PANTHER" id="PTHR42756">
    <property type="entry name" value="TRANSCRIPTIONAL REGULATOR, MARR"/>
    <property type="match status" value="1"/>
</dbReference>